<dbReference type="PANTHER" id="PTHR46278:SF2">
    <property type="entry name" value="ASPARTATE-SEMIALDEHYDE DEHYDROGENASE"/>
    <property type="match status" value="1"/>
</dbReference>
<evidence type="ECO:0000256" key="4">
    <source>
        <dbReference type="ARBA" id="ARBA00011738"/>
    </source>
</evidence>
<keyword evidence="12" id="KW-0486">Methionine biosynthesis</keyword>
<dbReference type="GO" id="GO:0009088">
    <property type="term" value="P:threonine biosynthetic process"/>
    <property type="evidence" value="ECO:0007669"/>
    <property type="project" value="UniProtKB-UniPathway"/>
</dbReference>
<dbReference type="GO" id="GO:0046983">
    <property type="term" value="F:protein dimerization activity"/>
    <property type="evidence" value="ECO:0007669"/>
    <property type="project" value="InterPro"/>
</dbReference>
<dbReference type="GO" id="GO:0009097">
    <property type="term" value="P:isoleucine biosynthetic process"/>
    <property type="evidence" value="ECO:0007669"/>
    <property type="project" value="InterPro"/>
</dbReference>
<dbReference type="Gene3D" id="3.40.50.720">
    <property type="entry name" value="NAD(P)-binding Rossmann-like Domain"/>
    <property type="match status" value="1"/>
</dbReference>
<dbReference type="InterPro" id="IPR036291">
    <property type="entry name" value="NAD(P)-bd_dom_sf"/>
</dbReference>
<protein>
    <recommendedName>
        <fullName evidence="5">aspartate-semialdehyde dehydrogenase</fullName>
        <ecNumber evidence="5">1.2.1.11</ecNumber>
    </recommendedName>
</protein>
<comment type="pathway">
    <text evidence="2">Amino-acid biosynthesis; L-threonine biosynthesis; L-threonine from L-aspartate: step 2/5.</text>
</comment>
<dbReference type="UniPathway" id="UPA00051">
    <property type="reaction ID" value="UER00464"/>
</dbReference>
<proteinExistence type="inferred from homology"/>
<evidence type="ECO:0000256" key="12">
    <source>
        <dbReference type="ARBA" id="ARBA00023167"/>
    </source>
</evidence>
<evidence type="ECO:0000256" key="2">
    <source>
        <dbReference type="ARBA" id="ARBA00005097"/>
    </source>
</evidence>
<dbReference type="GO" id="GO:0009086">
    <property type="term" value="P:methionine biosynthetic process"/>
    <property type="evidence" value="ECO:0007669"/>
    <property type="project" value="UniProtKB-KW"/>
</dbReference>
<evidence type="ECO:0000313" key="17">
    <source>
        <dbReference type="EMBL" id="CAD9356484.1"/>
    </source>
</evidence>
<dbReference type="InterPro" id="IPR005986">
    <property type="entry name" value="Asp_semialdehyde_DH_beta"/>
</dbReference>
<dbReference type="GO" id="GO:0051287">
    <property type="term" value="F:NAD binding"/>
    <property type="evidence" value="ECO:0007669"/>
    <property type="project" value="InterPro"/>
</dbReference>
<dbReference type="InterPro" id="IPR012080">
    <property type="entry name" value="Asp_semialdehyde_DH"/>
</dbReference>
<dbReference type="SUPFAM" id="SSF51735">
    <property type="entry name" value="NAD(P)-binding Rossmann-fold domains"/>
    <property type="match status" value="1"/>
</dbReference>
<comment type="pathway">
    <text evidence="1">Amino-acid biosynthesis; L-methionine biosynthesis via de novo pathway; L-homoserine from L-aspartate: step 2/3.</text>
</comment>
<evidence type="ECO:0000256" key="11">
    <source>
        <dbReference type="ARBA" id="ARBA00023154"/>
    </source>
</evidence>
<evidence type="ECO:0000256" key="6">
    <source>
        <dbReference type="ARBA" id="ARBA00022605"/>
    </source>
</evidence>
<evidence type="ECO:0000256" key="14">
    <source>
        <dbReference type="PIRSR" id="PIRSR000148-1"/>
    </source>
</evidence>
<comment type="similarity">
    <text evidence="3">Belongs to the aspartate-semialdehyde dehydrogenase family.</text>
</comment>
<dbReference type="SUPFAM" id="SSF55347">
    <property type="entry name" value="Glyceraldehyde-3-phosphate dehydrogenase-like, C-terminal domain"/>
    <property type="match status" value="1"/>
</dbReference>
<keyword evidence="9" id="KW-0220">Diaminopimelate biosynthesis</keyword>
<dbReference type="CDD" id="cd02316">
    <property type="entry name" value="VcASADH2_like_N"/>
    <property type="match status" value="1"/>
</dbReference>
<gene>
    <name evidence="17" type="ORF">DBRI1063_LOCUS24513</name>
</gene>
<dbReference type="UniPathway" id="UPA00050">
    <property type="reaction ID" value="UER00463"/>
</dbReference>
<keyword evidence="8" id="KW-0521">NADP</keyword>
<feature type="signal peptide" evidence="15">
    <location>
        <begin position="1"/>
        <end position="20"/>
    </location>
</feature>
<organism evidence="17">
    <name type="scientific">Ditylum brightwellii</name>
    <dbReference type="NCBI Taxonomy" id="49249"/>
    <lineage>
        <taxon>Eukaryota</taxon>
        <taxon>Sar</taxon>
        <taxon>Stramenopiles</taxon>
        <taxon>Ochrophyta</taxon>
        <taxon>Bacillariophyta</taxon>
        <taxon>Mediophyceae</taxon>
        <taxon>Lithodesmiophycidae</taxon>
        <taxon>Lithodesmiales</taxon>
        <taxon>Lithodesmiaceae</taxon>
        <taxon>Ditylum</taxon>
    </lineage>
</organism>
<feature type="chain" id="PRO_5030160257" description="aspartate-semialdehyde dehydrogenase" evidence="15">
    <location>
        <begin position="21"/>
        <end position="410"/>
    </location>
</feature>
<dbReference type="EC" id="1.2.1.11" evidence="5"/>
<dbReference type="HAMAP" id="MF_02121">
    <property type="entry name" value="ASADH"/>
    <property type="match status" value="1"/>
</dbReference>
<evidence type="ECO:0000256" key="5">
    <source>
        <dbReference type="ARBA" id="ARBA00013120"/>
    </source>
</evidence>
<keyword evidence="10" id="KW-0560">Oxidoreductase</keyword>
<evidence type="ECO:0000256" key="7">
    <source>
        <dbReference type="ARBA" id="ARBA00022697"/>
    </source>
</evidence>
<sequence>MKFSSVAATALFLLSAPALGFSTSSRSVSSFLPQTREIHRSRPSFTSALPPKHSYANTAMSMSYSVGIVGATGAVGKEIVGVLENRGFPVSDLRIFGSSRSAGKEVETKFGKVNVELFDVDSARECDVVFLAVSGDFALEHAKKISEGEDGAVVIDNSSAFRYEPDVPLCVPEINADATKKTKLVANPNCTTAIGLMALWPLHKLFKVKRVIMSTYQAASGAGQPGMDELKEGTRAVLSGEREVAENKIFAHPLPFNVIPHIDKFQENGYTKEEMKVTWETRKICSLPDDFPLSCTAVRIPTYRAHSESIVIETELPVDVDAARQALEEAPGVKLVDDTANDKYPMPLTATGQEDVEVGRLRKSLVFGDYGLEFFVSGDQLLRGAALNAVLVAEAMIENESIVAKGIVNA</sequence>
<dbReference type="Pfam" id="PF02774">
    <property type="entry name" value="Semialdhyde_dhC"/>
    <property type="match status" value="1"/>
</dbReference>
<keyword evidence="15" id="KW-0732">Signal</keyword>
<keyword evidence="7" id="KW-0791">Threonine biosynthesis</keyword>
<evidence type="ECO:0000259" key="16">
    <source>
        <dbReference type="SMART" id="SM00859"/>
    </source>
</evidence>
<dbReference type="PIRSF" id="PIRSF000148">
    <property type="entry name" value="ASA_dh"/>
    <property type="match status" value="1"/>
</dbReference>
<evidence type="ECO:0000256" key="13">
    <source>
        <dbReference type="ARBA" id="ARBA00047891"/>
    </source>
</evidence>
<evidence type="ECO:0000256" key="1">
    <source>
        <dbReference type="ARBA" id="ARBA00005021"/>
    </source>
</evidence>
<dbReference type="GO" id="GO:0004073">
    <property type="term" value="F:aspartate-semialdehyde dehydrogenase activity"/>
    <property type="evidence" value="ECO:0007669"/>
    <property type="project" value="UniProtKB-EC"/>
</dbReference>
<comment type="subunit">
    <text evidence="4">Homodimer.</text>
</comment>
<name>A0A6U3XFE1_9STRA</name>
<feature type="domain" description="Semialdehyde dehydrogenase NAD-binding" evidence="16">
    <location>
        <begin position="65"/>
        <end position="182"/>
    </location>
</feature>
<dbReference type="PANTHER" id="PTHR46278">
    <property type="entry name" value="DEHYDROGENASE, PUTATIVE-RELATED"/>
    <property type="match status" value="1"/>
</dbReference>
<dbReference type="Gene3D" id="3.30.360.10">
    <property type="entry name" value="Dihydrodipicolinate Reductase, domain 2"/>
    <property type="match status" value="1"/>
</dbReference>
<comment type="catalytic activity">
    <reaction evidence="13">
        <text>L-aspartate 4-semialdehyde + phosphate + NADP(+) = 4-phospho-L-aspartate + NADPH + H(+)</text>
        <dbReference type="Rhea" id="RHEA:24284"/>
        <dbReference type="ChEBI" id="CHEBI:15378"/>
        <dbReference type="ChEBI" id="CHEBI:43474"/>
        <dbReference type="ChEBI" id="CHEBI:57535"/>
        <dbReference type="ChEBI" id="CHEBI:57783"/>
        <dbReference type="ChEBI" id="CHEBI:58349"/>
        <dbReference type="ChEBI" id="CHEBI:537519"/>
        <dbReference type="EC" id="1.2.1.11"/>
    </reaction>
</comment>
<dbReference type="GO" id="GO:0009089">
    <property type="term" value="P:lysine biosynthetic process via diaminopimelate"/>
    <property type="evidence" value="ECO:0007669"/>
    <property type="project" value="UniProtKB-UniPathway"/>
</dbReference>
<accession>A0A6U3XFE1</accession>
<feature type="active site" description="Proton acceptor" evidence="14">
    <location>
        <position position="306"/>
    </location>
</feature>
<dbReference type="GO" id="GO:0050661">
    <property type="term" value="F:NADP binding"/>
    <property type="evidence" value="ECO:0007669"/>
    <property type="project" value="InterPro"/>
</dbReference>
<dbReference type="InterPro" id="IPR012280">
    <property type="entry name" value="Semialdhyde_DH_dimer_dom"/>
</dbReference>
<dbReference type="AlphaFoldDB" id="A0A6U3XFE1"/>
<dbReference type="CDD" id="cd18131">
    <property type="entry name" value="ASADH_C_bac_euk_like"/>
    <property type="match status" value="1"/>
</dbReference>
<feature type="active site" description="Acyl-thioester intermediate" evidence="14">
    <location>
        <position position="190"/>
    </location>
</feature>
<evidence type="ECO:0000256" key="8">
    <source>
        <dbReference type="ARBA" id="ARBA00022857"/>
    </source>
</evidence>
<dbReference type="InterPro" id="IPR000534">
    <property type="entry name" value="Semialdehyde_DH_NAD-bd"/>
</dbReference>
<dbReference type="EMBL" id="HBGN01038346">
    <property type="protein sequence ID" value="CAD9356484.1"/>
    <property type="molecule type" value="Transcribed_RNA"/>
</dbReference>
<dbReference type="SMART" id="SM00859">
    <property type="entry name" value="Semialdhyde_dh"/>
    <property type="match status" value="1"/>
</dbReference>
<dbReference type="UniPathway" id="UPA00034">
    <property type="reaction ID" value="UER00016"/>
</dbReference>
<dbReference type="NCBIfam" id="NF011456">
    <property type="entry name" value="PRK14874.1"/>
    <property type="match status" value="1"/>
</dbReference>
<evidence type="ECO:0000256" key="3">
    <source>
        <dbReference type="ARBA" id="ARBA00010584"/>
    </source>
</evidence>
<evidence type="ECO:0000256" key="10">
    <source>
        <dbReference type="ARBA" id="ARBA00023002"/>
    </source>
</evidence>
<reference evidence="17" key="1">
    <citation type="submission" date="2021-01" db="EMBL/GenBank/DDBJ databases">
        <authorList>
            <person name="Corre E."/>
            <person name="Pelletier E."/>
            <person name="Niang G."/>
            <person name="Scheremetjew M."/>
            <person name="Finn R."/>
            <person name="Kale V."/>
            <person name="Holt S."/>
            <person name="Cochrane G."/>
            <person name="Meng A."/>
            <person name="Brown T."/>
            <person name="Cohen L."/>
        </authorList>
    </citation>
    <scope>NUCLEOTIDE SEQUENCE</scope>
    <source>
        <strain evidence="17">Pop2</strain>
    </source>
</reference>
<dbReference type="NCBIfam" id="TIGR01296">
    <property type="entry name" value="asd_B"/>
    <property type="match status" value="1"/>
</dbReference>
<keyword evidence="11" id="KW-0457">Lysine biosynthesis</keyword>
<evidence type="ECO:0000256" key="15">
    <source>
        <dbReference type="SAM" id="SignalP"/>
    </source>
</evidence>
<dbReference type="Pfam" id="PF01118">
    <property type="entry name" value="Semialdhyde_dh"/>
    <property type="match status" value="1"/>
</dbReference>
<evidence type="ECO:0000256" key="9">
    <source>
        <dbReference type="ARBA" id="ARBA00022915"/>
    </source>
</evidence>
<keyword evidence="6" id="KW-0028">Amino-acid biosynthesis</keyword>
<dbReference type="GO" id="GO:0019877">
    <property type="term" value="P:diaminopimelate biosynthetic process"/>
    <property type="evidence" value="ECO:0007669"/>
    <property type="project" value="UniProtKB-KW"/>
</dbReference>